<dbReference type="GeneID" id="302994709"/>
<accession>A0A4Y8VQH5</accession>
<evidence type="ECO:0000256" key="1">
    <source>
        <dbReference type="ARBA" id="ARBA00022679"/>
    </source>
</evidence>
<dbReference type="GO" id="GO:0046872">
    <property type="term" value="F:metal ion binding"/>
    <property type="evidence" value="ECO:0007669"/>
    <property type="project" value="UniProtKB-KW"/>
</dbReference>
<keyword evidence="2" id="KW-0479">Metal-binding</keyword>
<dbReference type="PROSITE" id="PS51255">
    <property type="entry name" value="ADPK"/>
    <property type="match status" value="1"/>
</dbReference>
<keyword evidence="1" id="KW-0808">Transferase</keyword>
<gene>
    <name evidence="5" type="ORF">EXN75_05290</name>
</gene>
<dbReference type="AlphaFoldDB" id="A0A4Y8VQH5"/>
<protein>
    <submittedName>
        <fullName evidence="5">Uncharacterized protein</fullName>
    </submittedName>
</protein>
<evidence type="ECO:0000256" key="3">
    <source>
        <dbReference type="ARBA" id="ARBA00022777"/>
    </source>
</evidence>
<dbReference type="InterPro" id="IPR007666">
    <property type="entry name" value="ADP_PFK/GK"/>
</dbReference>
<keyword evidence="3" id="KW-0418">Kinase</keyword>
<sequence length="69" mass="7842">MDKMVSMVLDLYRKSVDQVGVSDKELFEAEKTLSVAITSEKVISSSSDRVSQLLELKKHVDHLKYHVYG</sequence>
<proteinExistence type="predicted"/>
<evidence type="ECO:0000313" key="6">
    <source>
        <dbReference type="Proteomes" id="UP000297872"/>
    </source>
</evidence>
<dbReference type="Proteomes" id="UP000297872">
    <property type="component" value="Unassembled WGS sequence"/>
</dbReference>
<dbReference type="GO" id="GO:0016301">
    <property type="term" value="F:kinase activity"/>
    <property type="evidence" value="ECO:0007669"/>
    <property type="project" value="UniProtKB-KW"/>
</dbReference>
<evidence type="ECO:0000256" key="4">
    <source>
        <dbReference type="ARBA" id="ARBA00022842"/>
    </source>
</evidence>
<evidence type="ECO:0000313" key="5">
    <source>
        <dbReference type="EMBL" id="TFH82750.1"/>
    </source>
</evidence>
<dbReference type="EMBL" id="SGVY01000010">
    <property type="protein sequence ID" value="TFH82750.1"/>
    <property type="molecule type" value="Genomic_DNA"/>
</dbReference>
<name>A0A4Y8VQH5_9BACT</name>
<keyword evidence="6" id="KW-1185">Reference proteome</keyword>
<keyword evidence="4" id="KW-0460">Magnesium</keyword>
<organism evidence="5 6">
    <name type="scientific">Segatella hominis</name>
    <dbReference type="NCBI Taxonomy" id="2518605"/>
    <lineage>
        <taxon>Bacteria</taxon>
        <taxon>Pseudomonadati</taxon>
        <taxon>Bacteroidota</taxon>
        <taxon>Bacteroidia</taxon>
        <taxon>Bacteroidales</taxon>
        <taxon>Prevotellaceae</taxon>
        <taxon>Segatella</taxon>
    </lineage>
</organism>
<comment type="caution">
    <text evidence="5">The sequence shown here is derived from an EMBL/GenBank/DDBJ whole genome shotgun (WGS) entry which is preliminary data.</text>
</comment>
<dbReference type="GO" id="GO:0016773">
    <property type="term" value="F:phosphotransferase activity, alcohol group as acceptor"/>
    <property type="evidence" value="ECO:0007669"/>
    <property type="project" value="InterPro"/>
</dbReference>
<evidence type="ECO:0000256" key="2">
    <source>
        <dbReference type="ARBA" id="ARBA00022723"/>
    </source>
</evidence>
<dbReference type="GO" id="GO:0005975">
    <property type="term" value="P:carbohydrate metabolic process"/>
    <property type="evidence" value="ECO:0007669"/>
    <property type="project" value="InterPro"/>
</dbReference>
<dbReference type="RefSeq" id="WP_134843031.1">
    <property type="nucleotide sequence ID" value="NZ_SGVY01000010.1"/>
</dbReference>
<reference evidence="5 6" key="1">
    <citation type="submission" date="2019-02" db="EMBL/GenBank/DDBJ databases">
        <title>Draft Genome Sequence of the Prevotella sp. BCRC 81118, Isolated from Human Feces.</title>
        <authorList>
            <person name="Huang C.-H."/>
        </authorList>
    </citation>
    <scope>NUCLEOTIDE SEQUENCE [LARGE SCALE GENOMIC DNA]</scope>
    <source>
        <strain evidence="5 6">BCRC 81118</strain>
    </source>
</reference>